<keyword evidence="4" id="KW-1185">Reference proteome</keyword>
<dbReference type="InterPro" id="IPR000477">
    <property type="entry name" value="RT_dom"/>
</dbReference>
<organism evidence="3 4">
    <name type="scientific">Symbiodinium natans</name>
    <dbReference type="NCBI Taxonomy" id="878477"/>
    <lineage>
        <taxon>Eukaryota</taxon>
        <taxon>Sar</taxon>
        <taxon>Alveolata</taxon>
        <taxon>Dinophyceae</taxon>
        <taxon>Suessiales</taxon>
        <taxon>Symbiodiniaceae</taxon>
        <taxon>Symbiodinium</taxon>
    </lineage>
</organism>
<evidence type="ECO:0000259" key="2">
    <source>
        <dbReference type="PROSITE" id="PS50878"/>
    </source>
</evidence>
<evidence type="ECO:0000313" key="4">
    <source>
        <dbReference type="Proteomes" id="UP000604046"/>
    </source>
</evidence>
<dbReference type="PROSITE" id="PS50878">
    <property type="entry name" value="RT_POL"/>
    <property type="match status" value="1"/>
</dbReference>
<evidence type="ECO:0000313" key="3">
    <source>
        <dbReference type="EMBL" id="CAE7463389.1"/>
    </source>
</evidence>
<comment type="caution">
    <text evidence="3">The sequence shown here is derived from an EMBL/GenBank/DDBJ whole genome shotgun (WGS) entry which is preliminary data.</text>
</comment>
<accession>A0A812S1G6</accession>
<dbReference type="PANTHER" id="PTHR19446">
    <property type="entry name" value="REVERSE TRANSCRIPTASES"/>
    <property type="match status" value="1"/>
</dbReference>
<name>A0A812S1G6_9DINO</name>
<sequence>MNVTASALEASWHRVQLHLIPKVQLVKEPKNLRPIALLHPANKLLATMIADKVQDKVLAYLTHVPQWAYLQGRSTSDALTAVCAHMHQVRELLASQTRSLPQRFQGCERHQVIGGVSISLDVKKAFDSLSHAFLAEAMRDAEFEHTEIDLILHLHSQACLCVGSHRDSAQIFLGTGVRQGCSLSPLLWSLATGRFYRLYLTALKNQGLSEGLTNMFADDVFGSWVFKSPEAFKKAIRAIGVLVHTLQQVGLQLSMEKTVVLLAIAGTSSPSLLSKYKAQIDNVPHLQIPVGRDKLAFKIVSSHKYLGAKVSYSLHSVGLPAQGPSMIRHAVHRQLYAVDTLTPSELSDFMLLMRTNGRLCQMDLEGVSRDDLLEAAAELQHLQTMALQGANFGAFQPTRSTSSGLPAAPPTPEVSLTALPSTAPTTAREHGQPSKYTRPNGKGPDRGKGPSARPAKLQPFPAGTSGSQPSSKPASAALVGKVVQLVLRHEDFLTGLAQSTSWVMFEGTAPPLSTIAAQAKVAEQWHNMKEESPESIKLPLRTILFQTWASELKTRLEALITDPASRQEAVRLQALTEPDILKYKRLRALEDVDTKAPLSLREVIGLLEEAIVLSTVDGVLVNYHSTRKLLPEMSGPTVTFALVLGLREPKSFRMWSIIDTLSGNAALMLVATTLRKERRSRSQLAQSVTQDLRQLSLVSSSDV</sequence>
<dbReference type="AlphaFoldDB" id="A0A812S1G6"/>
<protein>
    <submittedName>
        <fullName evidence="3">Pol protein</fullName>
    </submittedName>
</protein>
<dbReference type="EMBL" id="CAJNDS010002410">
    <property type="protein sequence ID" value="CAE7463389.1"/>
    <property type="molecule type" value="Genomic_DNA"/>
</dbReference>
<feature type="compositionally biased region" description="Low complexity" evidence="1">
    <location>
        <begin position="415"/>
        <end position="426"/>
    </location>
</feature>
<gene>
    <name evidence="3" type="primary">Pol</name>
    <name evidence="3" type="ORF">SNAT2548_LOCUS25835</name>
</gene>
<feature type="compositionally biased region" description="Polar residues" evidence="1">
    <location>
        <begin position="464"/>
        <end position="473"/>
    </location>
</feature>
<feature type="domain" description="Reverse transcriptase" evidence="2">
    <location>
        <begin position="1"/>
        <end position="310"/>
    </location>
</feature>
<proteinExistence type="predicted"/>
<dbReference type="OrthoDB" id="406893at2759"/>
<dbReference type="Proteomes" id="UP000604046">
    <property type="component" value="Unassembled WGS sequence"/>
</dbReference>
<dbReference type="SUPFAM" id="SSF56672">
    <property type="entry name" value="DNA/RNA polymerases"/>
    <property type="match status" value="1"/>
</dbReference>
<evidence type="ECO:0000256" key="1">
    <source>
        <dbReference type="SAM" id="MobiDB-lite"/>
    </source>
</evidence>
<dbReference type="Pfam" id="PF00078">
    <property type="entry name" value="RVT_1"/>
    <property type="match status" value="1"/>
</dbReference>
<reference evidence="3" key="1">
    <citation type="submission" date="2021-02" db="EMBL/GenBank/DDBJ databases">
        <authorList>
            <person name="Dougan E. K."/>
            <person name="Rhodes N."/>
            <person name="Thang M."/>
            <person name="Chan C."/>
        </authorList>
    </citation>
    <scope>NUCLEOTIDE SEQUENCE</scope>
</reference>
<dbReference type="CDD" id="cd01650">
    <property type="entry name" value="RT_nLTR_like"/>
    <property type="match status" value="1"/>
</dbReference>
<dbReference type="InterPro" id="IPR043502">
    <property type="entry name" value="DNA/RNA_pol_sf"/>
</dbReference>
<feature type="region of interest" description="Disordered" evidence="1">
    <location>
        <begin position="397"/>
        <end position="473"/>
    </location>
</feature>